<reference evidence="4 5" key="1">
    <citation type="submission" date="2019-02" db="EMBL/GenBank/DDBJ databases">
        <title>Deep-cultivation of Planctomycetes and their phenomic and genomic characterization uncovers novel biology.</title>
        <authorList>
            <person name="Wiegand S."/>
            <person name="Jogler M."/>
            <person name="Boedeker C."/>
            <person name="Pinto D."/>
            <person name="Vollmers J."/>
            <person name="Rivas-Marin E."/>
            <person name="Kohn T."/>
            <person name="Peeters S.H."/>
            <person name="Heuer A."/>
            <person name="Rast P."/>
            <person name="Oberbeckmann S."/>
            <person name="Bunk B."/>
            <person name="Jeske O."/>
            <person name="Meyerdierks A."/>
            <person name="Storesund J.E."/>
            <person name="Kallscheuer N."/>
            <person name="Luecker S."/>
            <person name="Lage O.M."/>
            <person name="Pohl T."/>
            <person name="Merkel B.J."/>
            <person name="Hornburger P."/>
            <person name="Mueller R.-W."/>
            <person name="Bruemmer F."/>
            <person name="Labrenz M."/>
            <person name="Spormann A.M."/>
            <person name="Op den Camp H."/>
            <person name="Overmann J."/>
            <person name="Amann R."/>
            <person name="Jetten M.S.M."/>
            <person name="Mascher T."/>
            <person name="Medema M.H."/>
            <person name="Devos D.P."/>
            <person name="Kaster A.-K."/>
            <person name="Ovreas L."/>
            <person name="Rohde M."/>
            <person name="Galperin M.Y."/>
            <person name="Jogler C."/>
        </authorList>
    </citation>
    <scope>NUCLEOTIDE SEQUENCE [LARGE SCALE GENOMIC DNA]</scope>
    <source>
        <strain evidence="4 5">V22</strain>
    </source>
</reference>
<feature type="transmembrane region" description="Helical" evidence="2">
    <location>
        <begin position="23"/>
        <end position="46"/>
    </location>
</feature>
<dbReference type="SUPFAM" id="SSF48239">
    <property type="entry name" value="Terpenoid cyclases/Protein prenyltransferases"/>
    <property type="match status" value="1"/>
</dbReference>
<dbReference type="EMBL" id="CP036316">
    <property type="protein sequence ID" value="QDT65739.1"/>
    <property type="molecule type" value="Genomic_DNA"/>
</dbReference>
<dbReference type="KEGG" id="chya:V22_29990"/>
<dbReference type="RefSeq" id="WP_145264172.1">
    <property type="nucleotide sequence ID" value="NZ_CP036316.1"/>
</dbReference>
<evidence type="ECO:0000256" key="1">
    <source>
        <dbReference type="SAM" id="MobiDB-lite"/>
    </source>
</evidence>
<protein>
    <submittedName>
        <fullName evidence="4">Prenyltransferase and squalene oxidase repeat protein</fullName>
    </submittedName>
</protein>
<dbReference type="OrthoDB" id="238862at2"/>
<evidence type="ECO:0000313" key="5">
    <source>
        <dbReference type="Proteomes" id="UP000319976"/>
    </source>
</evidence>
<keyword evidence="2" id="KW-1133">Transmembrane helix</keyword>
<dbReference type="Pfam" id="PF13243">
    <property type="entry name" value="SQHop_cyclase_C"/>
    <property type="match status" value="1"/>
</dbReference>
<proteinExistence type="predicted"/>
<feature type="compositionally biased region" description="Basic and acidic residues" evidence="1">
    <location>
        <begin position="115"/>
        <end position="157"/>
    </location>
</feature>
<accession>A0A517TBJ2</accession>
<sequence>MSIDQLDQWFTHPLMKEILDSSAVYWLCALGIISFVALMQFTSMLLTRWGDRGASTKAFVFSVLVHVSLFCGTFASAPILESVLFPEKPTEISVPIQIGSLPIEQEKPDEESPLDDLKVWERPLESTSKPERERQELERELAELEDVKPEFEPENKLTPEQADDIPEQPRHQQETPELTQSPEKSPELATADSLPLDQETASAREEVLPDVDVTSRSTSTSNPRELTPQEIERQSGSAARIMPKPEESRTVLDATPSSLPQPDAIPEQPTELITRATGPDTLGLEQALPEGGLAQRSESENSRPAPNMVPSRRTRTSTKDFALGPNSVISRPSNDSREPSLLARIDRRPIEDNLPTRPNTTRESPELAKAPSSNELQRTIVPPTYQLRNLATRSEVAKERGGTDESERAVEAALQWFASHQNDGGYWDADKHGSGLVKLDENGIDRRNAGKTADSGLTALIVLSFLGAGYTQDDGQYSDEVNKAINWLISRQKDDGYLGGDAAHYEMMYCHGMVTFALAEAYAMQVDKTQSQKLRNAVVKGVRYIVDRQNTDGGWRYDVNQAGDMSMFGWQLMALKSASVAGIPIARTTQQSMIRFLKDRSLGDDGGLAGYLETMPPSSSMTAEALFCKQMLGLKPDNPASQEAVQYLMARLPKRTELDLYYWYYGTLAMYQHGGEQWQAWNSAVREVLVADQLKSGENSGSWDPTGPWGRYGGRLYSTALSTLCLEAYYRFLPLYRSNPAGDDS</sequence>
<keyword evidence="2" id="KW-0472">Membrane</keyword>
<feature type="domain" description="Squalene cyclase C-terminal" evidence="3">
    <location>
        <begin position="476"/>
        <end position="559"/>
    </location>
</feature>
<dbReference type="InterPro" id="IPR032696">
    <property type="entry name" value="SQ_cyclase_C"/>
</dbReference>
<evidence type="ECO:0000256" key="2">
    <source>
        <dbReference type="SAM" id="Phobius"/>
    </source>
</evidence>
<keyword evidence="5" id="KW-1185">Reference proteome</keyword>
<feature type="compositionally biased region" description="Basic and acidic residues" evidence="1">
    <location>
        <begin position="334"/>
        <end position="351"/>
    </location>
</feature>
<feature type="region of interest" description="Disordered" evidence="1">
    <location>
        <begin position="103"/>
        <end position="373"/>
    </location>
</feature>
<dbReference type="CDD" id="cd00688">
    <property type="entry name" value="ISOPREN_C2_like"/>
    <property type="match status" value="1"/>
</dbReference>
<gene>
    <name evidence="4" type="ORF">V22_29990</name>
</gene>
<feature type="transmembrane region" description="Helical" evidence="2">
    <location>
        <begin position="58"/>
        <end position="80"/>
    </location>
</feature>
<evidence type="ECO:0000259" key="3">
    <source>
        <dbReference type="Pfam" id="PF13243"/>
    </source>
</evidence>
<evidence type="ECO:0000313" key="4">
    <source>
        <dbReference type="EMBL" id="QDT65739.1"/>
    </source>
</evidence>
<dbReference type="InterPro" id="IPR008930">
    <property type="entry name" value="Terpenoid_cyclase/PrenylTrfase"/>
</dbReference>
<dbReference type="Gene3D" id="1.50.10.20">
    <property type="match status" value="2"/>
</dbReference>
<dbReference type="Proteomes" id="UP000319976">
    <property type="component" value="Chromosome"/>
</dbReference>
<keyword evidence="4" id="KW-0808">Transferase</keyword>
<name>A0A517TBJ2_9PLAN</name>
<keyword evidence="2" id="KW-0812">Transmembrane</keyword>
<dbReference type="AlphaFoldDB" id="A0A517TBJ2"/>
<organism evidence="4 5">
    <name type="scientific">Calycomorphotria hydatis</name>
    <dbReference type="NCBI Taxonomy" id="2528027"/>
    <lineage>
        <taxon>Bacteria</taxon>
        <taxon>Pseudomonadati</taxon>
        <taxon>Planctomycetota</taxon>
        <taxon>Planctomycetia</taxon>
        <taxon>Planctomycetales</taxon>
        <taxon>Planctomycetaceae</taxon>
        <taxon>Calycomorphotria</taxon>
    </lineage>
</organism>
<dbReference type="GO" id="GO:0016740">
    <property type="term" value="F:transferase activity"/>
    <property type="evidence" value="ECO:0007669"/>
    <property type="project" value="UniProtKB-KW"/>
</dbReference>